<feature type="transmembrane region" description="Helical" evidence="1">
    <location>
        <begin position="96"/>
        <end position="118"/>
    </location>
</feature>
<accession>A0ABV0V027</accession>
<dbReference type="Proteomes" id="UP001482620">
    <property type="component" value="Unassembled WGS sequence"/>
</dbReference>
<keyword evidence="1" id="KW-0472">Membrane</keyword>
<comment type="caution">
    <text evidence="2">The sequence shown here is derived from an EMBL/GenBank/DDBJ whole genome shotgun (WGS) entry which is preliminary data.</text>
</comment>
<evidence type="ECO:0000313" key="3">
    <source>
        <dbReference type="Proteomes" id="UP001482620"/>
    </source>
</evidence>
<sequence>MIGARTNCTGARAPVGPCLEPPMTGTTQEVFHRRGTFSRLRLRLYMWLRTSQNWSAQVFSSLGLMSSGPASFFYFSRLSSSLTWSDVRERGELGVTGVHCWGLLLAGVGYVFVFFGMFF</sequence>
<name>A0ABV0V027_9TELE</name>
<keyword evidence="1" id="KW-1133">Transmembrane helix</keyword>
<proteinExistence type="predicted"/>
<evidence type="ECO:0000313" key="2">
    <source>
        <dbReference type="EMBL" id="MEQ2250152.1"/>
    </source>
</evidence>
<gene>
    <name evidence="2" type="ORF">ILYODFUR_036834</name>
</gene>
<keyword evidence="3" id="KW-1185">Reference proteome</keyword>
<evidence type="ECO:0000256" key="1">
    <source>
        <dbReference type="SAM" id="Phobius"/>
    </source>
</evidence>
<feature type="transmembrane region" description="Helical" evidence="1">
    <location>
        <begin position="54"/>
        <end position="75"/>
    </location>
</feature>
<reference evidence="2 3" key="1">
    <citation type="submission" date="2021-06" db="EMBL/GenBank/DDBJ databases">
        <authorList>
            <person name="Palmer J.M."/>
        </authorList>
    </citation>
    <scope>NUCLEOTIDE SEQUENCE [LARGE SCALE GENOMIC DNA]</scope>
    <source>
        <strain evidence="3">if_2019</strain>
        <tissue evidence="2">Muscle</tissue>
    </source>
</reference>
<keyword evidence="1" id="KW-0812">Transmembrane</keyword>
<dbReference type="EMBL" id="JAHRIQ010088828">
    <property type="protein sequence ID" value="MEQ2250152.1"/>
    <property type="molecule type" value="Genomic_DNA"/>
</dbReference>
<protein>
    <submittedName>
        <fullName evidence="2">Uncharacterized protein</fullName>
    </submittedName>
</protein>
<organism evidence="2 3">
    <name type="scientific">Ilyodon furcidens</name>
    <name type="common">goldbreast splitfin</name>
    <dbReference type="NCBI Taxonomy" id="33524"/>
    <lineage>
        <taxon>Eukaryota</taxon>
        <taxon>Metazoa</taxon>
        <taxon>Chordata</taxon>
        <taxon>Craniata</taxon>
        <taxon>Vertebrata</taxon>
        <taxon>Euteleostomi</taxon>
        <taxon>Actinopterygii</taxon>
        <taxon>Neopterygii</taxon>
        <taxon>Teleostei</taxon>
        <taxon>Neoteleostei</taxon>
        <taxon>Acanthomorphata</taxon>
        <taxon>Ovalentaria</taxon>
        <taxon>Atherinomorphae</taxon>
        <taxon>Cyprinodontiformes</taxon>
        <taxon>Goodeidae</taxon>
        <taxon>Ilyodon</taxon>
    </lineage>
</organism>